<sequence length="114" mass="12993">MVGSKRHERSPPDPNRYAATSPFQTQSLTFRKFDLSGGLRNFDPSRGFRNFDLSGSFRRINLAGSFRRVMRSSLTLSLFLLETFKRIGKRNDEYKQDSGAKSHSFPSPMLSPSL</sequence>
<organism evidence="2 3">
    <name type="scientific">Necator americanus</name>
    <name type="common">Human hookworm</name>
    <dbReference type="NCBI Taxonomy" id="51031"/>
    <lineage>
        <taxon>Eukaryota</taxon>
        <taxon>Metazoa</taxon>
        <taxon>Ecdysozoa</taxon>
        <taxon>Nematoda</taxon>
        <taxon>Chromadorea</taxon>
        <taxon>Rhabditida</taxon>
        <taxon>Rhabditina</taxon>
        <taxon>Rhabditomorpha</taxon>
        <taxon>Strongyloidea</taxon>
        <taxon>Ancylostomatidae</taxon>
        <taxon>Bunostominae</taxon>
        <taxon>Necator</taxon>
    </lineage>
</organism>
<accession>W2TES7</accession>
<feature type="compositionally biased region" description="Polar residues" evidence="1">
    <location>
        <begin position="101"/>
        <end position="114"/>
    </location>
</feature>
<dbReference type="KEGG" id="nai:NECAME_02310"/>
<evidence type="ECO:0000256" key="1">
    <source>
        <dbReference type="SAM" id="MobiDB-lite"/>
    </source>
</evidence>
<dbReference type="EMBL" id="KI659040">
    <property type="protein sequence ID" value="ETN80565.1"/>
    <property type="molecule type" value="Genomic_DNA"/>
</dbReference>
<evidence type="ECO:0000313" key="2">
    <source>
        <dbReference type="EMBL" id="ETN80565.1"/>
    </source>
</evidence>
<dbReference type="Proteomes" id="UP000053676">
    <property type="component" value="Unassembled WGS sequence"/>
</dbReference>
<proteinExistence type="predicted"/>
<reference evidence="3" key="1">
    <citation type="journal article" date="2014" name="Nat. Genet.">
        <title>Genome of the human hookworm Necator americanus.</title>
        <authorList>
            <person name="Tang Y.T."/>
            <person name="Gao X."/>
            <person name="Rosa B.A."/>
            <person name="Abubucker S."/>
            <person name="Hallsworth-Pepin K."/>
            <person name="Martin J."/>
            <person name="Tyagi R."/>
            <person name="Heizer E."/>
            <person name="Zhang X."/>
            <person name="Bhonagiri-Palsikar V."/>
            <person name="Minx P."/>
            <person name="Warren W.C."/>
            <person name="Wang Q."/>
            <person name="Zhan B."/>
            <person name="Hotez P.J."/>
            <person name="Sternberg P.W."/>
            <person name="Dougall A."/>
            <person name="Gaze S.T."/>
            <person name="Mulvenna J."/>
            <person name="Sotillo J."/>
            <person name="Ranganathan S."/>
            <person name="Rabelo E.M."/>
            <person name="Wilson R.K."/>
            <person name="Felgner P.L."/>
            <person name="Bethony J."/>
            <person name="Hawdon J.M."/>
            <person name="Gasser R.B."/>
            <person name="Loukas A."/>
            <person name="Mitreva M."/>
        </authorList>
    </citation>
    <scope>NUCLEOTIDE SEQUENCE [LARGE SCALE GENOMIC DNA]</scope>
</reference>
<name>W2TES7_NECAM</name>
<protein>
    <submittedName>
        <fullName evidence="2">Uncharacterized protein</fullName>
    </submittedName>
</protein>
<feature type="region of interest" description="Disordered" evidence="1">
    <location>
        <begin position="92"/>
        <end position="114"/>
    </location>
</feature>
<dbReference type="AlphaFoldDB" id="W2TES7"/>
<keyword evidence="3" id="KW-1185">Reference proteome</keyword>
<gene>
    <name evidence="2" type="ORF">NECAME_02310</name>
</gene>
<feature type="region of interest" description="Disordered" evidence="1">
    <location>
        <begin position="1"/>
        <end position="23"/>
    </location>
</feature>
<evidence type="ECO:0000313" key="3">
    <source>
        <dbReference type="Proteomes" id="UP000053676"/>
    </source>
</evidence>